<dbReference type="AlphaFoldDB" id="A0A947DIH1"/>
<dbReference type="Proteomes" id="UP000717364">
    <property type="component" value="Unassembled WGS sequence"/>
</dbReference>
<keyword evidence="1" id="KW-0472">Membrane</keyword>
<gene>
    <name evidence="2" type="ORF">IXB50_17585</name>
</gene>
<keyword evidence="1" id="KW-1133">Transmembrane helix</keyword>
<keyword evidence="1" id="KW-0812">Transmembrane</keyword>
<sequence>MELNQDIMKAVETLEYRVTAGDVAAKTGLNIGQAEAGVLALASATQAHMQVADTGDIAYEFPRQFRATLRNQYWQLRWQETWAKIWAVLFYLIRISFGIMLILAVVLVFAAIIAIQIGMQSQRDEDNRGGYSGGGIGFNPWLWIGRDWFYWFSYGPRRQYDRYGQVGGGRDSASADWSVRNRHDLNLLEAIFSFLFGDGDPNKDLDDRRWGAIATVIRNNRGAVSAEQLAPYLDNANLNDDLEDYVIPALSRFNGRPKVSPQGDLVYYFPELQVTTKNHRPQSVPAFLKETKRRFTSASSGQVSIAIGLGTLLVVGSIYLSYIAADFTDGGFVDLVYSLCDLFLAYGVAFLGIPAIRYFRMQRQNQKIETRNTQRQSLLGKTVQRKLDYAKQFAMETIVGKDNLAYTTETDLIDQEIANRDKIDEEWRKRLESS</sequence>
<comment type="caution">
    <text evidence="2">The sequence shown here is derived from an EMBL/GenBank/DDBJ whole genome shotgun (WGS) entry which is preliminary data.</text>
</comment>
<proteinExistence type="predicted"/>
<dbReference type="RefSeq" id="WP_215610304.1">
    <property type="nucleotide sequence ID" value="NZ_JADOES010000041.1"/>
</dbReference>
<reference evidence="2" key="1">
    <citation type="submission" date="2020-11" db="EMBL/GenBank/DDBJ databases">
        <authorList>
            <person name="Konstantinou D."/>
            <person name="Gkelis S."/>
            <person name="Popin R."/>
            <person name="Fewer D."/>
            <person name="Sivonen K."/>
        </authorList>
    </citation>
    <scope>NUCLEOTIDE SEQUENCE</scope>
    <source>
        <strain evidence="2">TAU-MAC 1115</strain>
    </source>
</reference>
<keyword evidence="3" id="KW-1185">Reference proteome</keyword>
<feature type="transmembrane region" description="Helical" evidence="1">
    <location>
        <begin position="335"/>
        <end position="359"/>
    </location>
</feature>
<feature type="transmembrane region" description="Helical" evidence="1">
    <location>
        <begin position="85"/>
        <end position="115"/>
    </location>
</feature>
<reference evidence="2" key="2">
    <citation type="journal article" date="2021" name="Mar. Drugs">
        <title>Genome Reduction and Secondary Metabolism of the Marine Sponge-Associated Cyanobacterium Leptothoe.</title>
        <authorList>
            <person name="Konstantinou D."/>
            <person name="Popin R.V."/>
            <person name="Fewer D.P."/>
            <person name="Sivonen K."/>
            <person name="Gkelis S."/>
        </authorList>
    </citation>
    <scope>NUCLEOTIDE SEQUENCE</scope>
    <source>
        <strain evidence="2">TAU-MAC 1115</strain>
    </source>
</reference>
<evidence type="ECO:0000313" key="2">
    <source>
        <dbReference type="EMBL" id="MBT9317239.1"/>
    </source>
</evidence>
<dbReference type="EMBL" id="JADOES010000041">
    <property type="protein sequence ID" value="MBT9317239.1"/>
    <property type="molecule type" value="Genomic_DNA"/>
</dbReference>
<dbReference type="PANTHER" id="PTHR47380">
    <property type="entry name" value="OS02G0533000 PROTEIN"/>
    <property type="match status" value="1"/>
</dbReference>
<accession>A0A947DIH1</accession>
<protein>
    <submittedName>
        <fullName evidence="2">Uncharacterized protein</fullName>
    </submittedName>
</protein>
<dbReference type="PANTHER" id="PTHR47380:SF4">
    <property type="entry name" value="OS02G0533000 PROTEIN"/>
    <property type="match status" value="1"/>
</dbReference>
<dbReference type="InterPro" id="IPR044200">
    <property type="entry name" value="At5g03900-like"/>
</dbReference>
<feature type="transmembrane region" description="Helical" evidence="1">
    <location>
        <begin position="303"/>
        <end position="323"/>
    </location>
</feature>
<name>A0A947DIH1_9CYAN</name>
<evidence type="ECO:0000313" key="3">
    <source>
        <dbReference type="Proteomes" id="UP000717364"/>
    </source>
</evidence>
<organism evidence="2 3">
    <name type="scientific">Leptothoe spongobia TAU-MAC 1115</name>
    <dbReference type="NCBI Taxonomy" id="1967444"/>
    <lineage>
        <taxon>Bacteria</taxon>
        <taxon>Bacillati</taxon>
        <taxon>Cyanobacteriota</taxon>
        <taxon>Cyanophyceae</taxon>
        <taxon>Nodosilineales</taxon>
        <taxon>Cymatolegaceae</taxon>
        <taxon>Leptothoe</taxon>
        <taxon>Leptothoe spongobia</taxon>
    </lineage>
</organism>
<evidence type="ECO:0000256" key="1">
    <source>
        <dbReference type="SAM" id="Phobius"/>
    </source>
</evidence>